<evidence type="ECO:0000259" key="4">
    <source>
        <dbReference type="Pfam" id="PF22624"/>
    </source>
</evidence>
<evidence type="ECO:0000256" key="1">
    <source>
        <dbReference type="ARBA" id="ARBA00010990"/>
    </source>
</evidence>
<dbReference type="PANTHER" id="PTHR12215">
    <property type="entry name" value="PHOSPHOPANTETHEINE TRANSFERASE"/>
    <property type="match status" value="1"/>
</dbReference>
<gene>
    <name evidence="5" type="ORF">EKL94_06465</name>
</gene>
<dbReference type="GO" id="GO:0000287">
    <property type="term" value="F:magnesium ion binding"/>
    <property type="evidence" value="ECO:0007669"/>
    <property type="project" value="InterPro"/>
</dbReference>
<dbReference type="InterPro" id="IPR050559">
    <property type="entry name" value="P-Pant_transferase_sf"/>
</dbReference>
<dbReference type="InterPro" id="IPR037143">
    <property type="entry name" value="4-PPantetheinyl_Trfase_dom_sf"/>
</dbReference>
<dbReference type="PANTHER" id="PTHR12215:SF10">
    <property type="entry name" value="L-AMINOADIPATE-SEMIALDEHYDE DEHYDROGENASE-PHOSPHOPANTETHEINYL TRANSFERASE"/>
    <property type="match status" value="1"/>
</dbReference>
<dbReference type="Proteomes" id="UP000271705">
    <property type="component" value="Unassembled WGS sequence"/>
</dbReference>
<evidence type="ECO:0000259" key="3">
    <source>
        <dbReference type="Pfam" id="PF01648"/>
    </source>
</evidence>
<dbReference type="Pfam" id="PF22624">
    <property type="entry name" value="AASDHPPT_N"/>
    <property type="match status" value="1"/>
</dbReference>
<feature type="domain" description="4'-phosphopantetheinyl transferase" evidence="3">
    <location>
        <begin position="108"/>
        <end position="176"/>
    </location>
</feature>
<dbReference type="Gene3D" id="3.90.470.20">
    <property type="entry name" value="4'-phosphopantetheinyl transferase domain"/>
    <property type="match status" value="1"/>
</dbReference>
<dbReference type="AlphaFoldDB" id="A0A431UL68"/>
<dbReference type="RefSeq" id="WP_126928448.1">
    <property type="nucleotide sequence ID" value="NZ_RXLZ01000013.1"/>
</dbReference>
<dbReference type="EMBL" id="RXLZ01000013">
    <property type="protein sequence ID" value="RTQ90549.1"/>
    <property type="molecule type" value="Genomic_DNA"/>
</dbReference>
<dbReference type="GO" id="GO:0005829">
    <property type="term" value="C:cytosol"/>
    <property type="evidence" value="ECO:0007669"/>
    <property type="project" value="TreeGrafter"/>
</dbReference>
<dbReference type="SUPFAM" id="SSF56214">
    <property type="entry name" value="4'-phosphopantetheinyl transferase"/>
    <property type="match status" value="2"/>
</dbReference>
<evidence type="ECO:0000313" key="5">
    <source>
        <dbReference type="EMBL" id="RTQ90549.1"/>
    </source>
</evidence>
<organism evidence="5 6">
    <name type="scientific">Stenotrophomonas maltophilia</name>
    <name type="common">Pseudomonas maltophilia</name>
    <name type="synonym">Xanthomonas maltophilia</name>
    <dbReference type="NCBI Taxonomy" id="40324"/>
    <lineage>
        <taxon>Bacteria</taxon>
        <taxon>Pseudomonadati</taxon>
        <taxon>Pseudomonadota</taxon>
        <taxon>Gammaproteobacteria</taxon>
        <taxon>Lysobacterales</taxon>
        <taxon>Lysobacteraceae</taxon>
        <taxon>Stenotrophomonas</taxon>
        <taxon>Stenotrophomonas maltophilia group</taxon>
    </lineage>
</organism>
<protein>
    <submittedName>
        <fullName evidence="5">4'-phosphopantetheinyl transferase superfamily protein</fullName>
    </submittedName>
</protein>
<accession>A0A431UL68</accession>
<feature type="domain" description="4'-phosphopantetheinyl transferase N-terminal" evidence="4">
    <location>
        <begin position="21"/>
        <end position="103"/>
    </location>
</feature>
<dbReference type="GO" id="GO:0008897">
    <property type="term" value="F:holo-[acyl-carrier-protein] synthase activity"/>
    <property type="evidence" value="ECO:0007669"/>
    <property type="project" value="InterPro"/>
</dbReference>
<reference evidence="5 6" key="1">
    <citation type="submission" date="2018-12" db="EMBL/GenBank/DDBJ databases">
        <authorList>
            <person name="Kartti S."/>
            <person name="Manni A."/>
            <person name="Chemao El Fihri M.W."/>
            <person name="Laamarti M."/>
            <person name="Temsamani L."/>
            <person name="El Jamali J.E."/>
            <person name="Ouadghiri M."/>
            <person name="Ibrahimi A."/>
            <person name="Filati-Maltouf A."/>
        </authorList>
    </citation>
    <scope>NUCLEOTIDE SEQUENCE [LARGE SCALE GENOMIC DNA]</scope>
    <source>
        <strain evidence="5 6">MDMC339</strain>
    </source>
</reference>
<dbReference type="Pfam" id="PF01648">
    <property type="entry name" value="ACPS"/>
    <property type="match status" value="1"/>
</dbReference>
<proteinExistence type="inferred from homology"/>
<evidence type="ECO:0000256" key="2">
    <source>
        <dbReference type="ARBA" id="ARBA00022679"/>
    </source>
</evidence>
<evidence type="ECO:0000313" key="6">
    <source>
        <dbReference type="Proteomes" id="UP000271705"/>
    </source>
</evidence>
<dbReference type="GO" id="GO:0019878">
    <property type="term" value="P:lysine biosynthetic process via aminoadipic acid"/>
    <property type="evidence" value="ECO:0007669"/>
    <property type="project" value="TreeGrafter"/>
</dbReference>
<dbReference type="InterPro" id="IPR055066">
    <property type="entry name" value="AASDHPPT_N"/>
</dbReference>
<comment type="similarity">
    <text evidence="1">Belongs to the P-Pant transferase superfamily. Gsp/Sfp/HetI/AcpT family.</text>
</comment>
<comment type="caution">
    <text evidence="5">The sequence shown here is derived from an EMBL/GenBank/DDBJ whole genome shotgun (WGS) entry which is preliminary data.</text>
</comment>
<dbReference type="InterPro" id="IPR008278">
    <property type="entry name" value="4-PPantetheinyl_Trfase_dom"/>
</dbReference>
<name>A0A431UL68_STEMA</name>
<sequence>MTLQTDEVHCWCWPLDDMHQACELGSLLSAEEQHRAARFHALRDRVAYTVAHGQLRRIIGDCLQLPPAALRFERGRHGKPCLVGDHPVRFNLSHATSHAVLAVASTEVGADIECIASITDPGAMRDYICSEQERADLQRTPESHAASALARLWVRKEAWLKARGVGLLEDPSNQHVGGVEWGGQWQPLGGDGAGAVWWGADVSAPIGHMASVVVQGRAQAVPRLITHAGGCSVGLHGP</sequence>
<keyword evidence="2 5" id="KW-0808">Transferase</keyword>